<keyword evidence="2" id="KW-1185">Reference proteome</keyword>
<proteinExistence type="predicted"/>
<name>A0ABV7PPE4_9BURK</name>
<evidence type="ECO:0000313" key="1">
    <source>
        <dbReference type="EMBL" id="MFC3459809.1"/>
    </source>
</evidence>
<sequence>MRILLPAVAVVASLAACGGSGEGNADTKLAGTKIVPGTKVFKSMDSLQCSGGGVPLSALQAQLAAANIQVQAAECGNDGRPTPAVCGVSDGRIGIFEIPVDQGAAAAAAGFKPLTTLPDAKTIPCA</sequence>
<comment type="caution">
    <text evidence="1">The sequence shown here is derived from an EMBL/GenBank/DDBJ whole genome shotgun (WGS) entry which is preliminary data.</text>
</comment>
<evidence type="ECO:0000313" key="2">
    <source>
        <dbReference type="Proteomes" id="UP001595665"/>
    </source>
</evidence>
<dbReference type="Proteomes" id="UP001595665">
    <property type="component" value="Unassembled WGS sequence"/>
</dbReference>
<reference evidence="2" key="1">
    <citation type="journal article" date="2019" name="Int. J. Syst. Evol. Microbiol.">
        <title>The Global Catalogue of Microorganisms (GCM) 10K type strain sequencing project: providing services to taxonomists for standard genome sequencing and annotation.</title>
        <authorList>
            <consortium name="The Broad Institute Genomics Platform"/>
            <consortium name="The Broad Institute Genome Sequencing Center for Infectious Disease"/>
            <person name="Wu L."/>
            <person name="Ma J."/>
        </authorList>
    </citation>
    <scope>NUCLEOTIDE SEQUENCE [LARGE SCALE GENOMIC DNA]</scope>
    <source>
        <strain evidence="2">CCM 7480</strain>
    </source>
</reference>
<dbReference type="RefSeq" id="WP_379736445.1">
    <property type="nucleotide sequence ID" value="NZ_JBHRVV010000001.1"/>
</dbReference>
<dbReference type="PROSITE" id="PS51257">
    <property type="entry name" value="PROKAR_LIPOPROTEIN"/>
    <property type="match status" value="1"/>
</dbReference>
<dbReference type="EMBL" id="JBHRVV010000001">
    <property type="protein sequence ID" value="MFC3459809.1"/>
    <property type="molecule type" value="Genomic_DNA"/>
</dbReference>
<organism evidence="1 2">
    <name type="scientific">Massilia haematophila</name>
    <dbReference type="NCBI Taxonomy" id="457923"/>
    <lineage>
        <taxon>Bacteria</taxon>
        <taxon>Pseudomonadati</taxon>
        <taxon>Pseudomonadota</taxon>
        <taxon>Betaproteobacteria</taxon>
        <taxon>Burkholderiales</taxon>
        <taxon>Oxalobacteraceae</taxon>
        <taxon>Telluria group</taxon>
        <taxon>Massilia</taxon>
    </lineage>
</organism>
<evidence type="ECO:0008006" key="3">
    <source>
        <dbReference type="Google" id="ProtNLM"/>
    </source>
</evidence>
<gene>
    <name evidence="1" type="ORF">ACFOPH_16360</name>
</gene>
<protein>
    <recommendedName>
        <fullName evidence="3">Secreted protein</fullName>
    </recommendedName>
</protein>
<accession>A0ABV7PPE4</accession>